<name>A0ABY2RZP9_9PSEU</name>
<dbReference type="PROSITE" id="PS50935">
    <property type="entry name" value="SSB"/>
    <property type="match status" value="1"/>
</dbReference>
<evidence type="ECO:0000313" key="4">
    <source>
        <dbReference type="EMBL" id="TKG66877.1"/>
    </source>
</evidence>
<sequence length="147" mass="16072">MAIGETLLTIVGNVCSELSRRKLANGDEVLSFWLRSNERRYDKESGQWRDGRGMAVRVTCWRRMAGTVGASLSKGDPVIVSGRLYAAEFESGGQQRSIPELEALAIGPNLSWCTATVRRLGRNGDPPAPAALSEEAVDRERERIPAA</sequence>
<keyword evidence="1 2" id="KW-0238">DNA-binding</keyword>
<organism evidence="4 5">
    <name type="scientific">Prauserella endophytica</name>
    <dbReference type="NCBI Taxonomy" id="1592324"/>
    <lineage>
        <taxon>Bacteria</taxon>
        <taxon>Bacillati</taxon>
        <taxon>Actinomycetota</taxon>
        <taxon>Actinomycetes</taxon>
        <taxon>Pseudonocardiales</taxon>
        <taxon>Pseudonocardiaceae</taxon>
        <taxon>Prauserella</taxon>
        <taxon>Prauserella coralliicola group</taxon>
    </lineage>
</organism>
<evidence type="ECO:0000256" key="1">
    <source>
        <dbReference type="ARBA" id="ARBA00023125"/>
    </source>
</evidence>
<evidence type="ECO:0000313" key="5">
    <source>
        <dbReference type="Proteomes" id="UP000309992"/>
    </source>
</evidence>
<evidence type="ECO:0000256" key="3">
    <source>
        <dbReference type="SAM" id="MobiDB-lite"/>
    </source>
</evidence>
<dbReference type="InterPro" id="IPR012340">
    <property type="entry name" value="NA-bd_OB-fold"/>
</dbReference>
<dbReference type="SUPFAM" id="SSF50249">
    <property type="entry name" value="Nucleic acid-binding proteins"/>
    <property type="match status" value="1"/>
</dbReference>
<dbReference type="Proteomes" id="UP000309992">
    <property type="component" value="Unassembled WGS sequence"/>
</dbReference>
<dbReference type="GO" id="GO:0003677">
    <property type="term" value="F:DNA binding"/>
    <property type="evidence" value="ECO:0007669"/>
    <property type="project" value="UniProtKB-KW"/>
</dbReference>
<proteinExistence type="predicted"/>
<dbReference type="CDD" id="cd04496">
    <property type="entry name" value="SSB_OBF"/>
    <property type="match status" value="1"/>
</dbReference>
<dbReference type="Pfam" id="PF00436">
    <property type="entry name" value="SSB"/>
    <property type="match status" value="1"/>
</dbReference>
<keyword evidence="5" id="KW-1185">Reference proteome</keyword>
<dbReference type="RefSeq" id="WP_112275358.1">
    <property type="nucleotide sequence ID" value="NZ_SWMS01000014.1"/>
</dbReference>
<dbReference type="InterPro" id="IPR000424">
    <property type="entry name" value="Primosome_PriB/ssb"/>
</dbReference>
<feature type="region of interest" description="Disordered" evidence="3">
    <location>
        <begin position="123"/>
        <end position="147"/>
    </location>
</feature>
<dbReference type="EMBL" id="SWMS01000014">
    <property type="protein sequence ID" value="TKG66877.1"/>
    <property type="molecule type" value="Genomic_DNA"/>
</dbReference>
<evidence type="ECO:0000256" key="2">
    <source>
        <dbReference type="PROSITE-ProRule" id="PRU00252"/>
    </source>
</evidence>
<gene>
    <name evidence="4" type="ORF">FCN18_23450</name>
</gene>
<comment type="caution">
    <text evidence="4">The sequence shown here is derived from an EMBL/GenBank/DDBJ whole genome shotgun (WGS) entry which is preliminary data.</text>
</comment>
<accession>A0ABY2RZP9</accession>
<protein>
    <submittedName>
        <fullName evidence="4">Single-stranded DNA-binding protein</fullName>
    </submittedName>
</protein>
<dbReference type="Gene3D" id="2.40.50.140">
    <property type="entry name" value="Nucleic acid-binding proteins"/>
    <property type="match status" value="1"/>
</dbReference>
<feature type="compositionally biased region" description="Basic and acidic residues" evidence="3">
    <location>
        <begin position="136"/>
        <end position="147"/>
    </location>
</feature>
<reference evidence="4 5" key="1">
    <citation type="journal article" date="2015" name="Antonie Van Leeuwenhoek">
        <title>Prauserella endophytica sp. nov., an endophytic actinobacterium isolated from Tamarix taklamakanensis.</title>
        <authorList>
            <person name="Liu J.M."/>
            <person name="Habden X."/>
            <person name="Guo L."/>
            <person name="Tuo L."/>
            <person name="Jiang Z.K."/>
            <person name="Liu S.W."/>
            <person name="Liu X.F."/>
            <person name="Chen L."/>
            <person name="Li R.F."/>
            <person name="Zhang Y.Q."/>
            <person name="Sun C.H."/>
        </authorList>
    </citation>
    <scope>NUCLEOTIDE SEQUENCE [LARGE SCALE GENOMIC DNA]</scope>
    <source>
        <strain evidence="4 5">CGMCC 4.7182</strain>
    </source>
</reference>